<evidence type="ECO:0000313" key="1">
    <source>
        <dbReference type="EMBL" id="AOW03364.1"/>
    </source>
</evidence>
<accession>A0A1D8NCK7</accession>
<reference evidence="1 2" key="1">
    <citation type="journal article" date="2016" name="PLoS ONE">
        <title>Sequence Assembly of Yarrowia lipolytica Strain W29/CLIB89 Shows Transposable Element Diversity.</title>
        <authorList>
            <person name="Magnan C."/>
            <person name="Yu J."/>
            <person name="Chang I."/>
            <person name="Jahn E."/>
            <person name="Kanomata Y."/>
            <person name="Wu J."/>
            <person name="Zeller M."/>
            <person name="Oakes M."/>
            <person name="Baldi P."/>
            <person name="Sandmeyer S."/>
        </authorList>
    </citation>
    <scope>NUCLEOTIDE SEQUENCE [LARGE SCALE GENOMIC DNA]</scope>
    <source>
        <strain evidence="2">CLIB89(W29)</strain>
    </source>
</reference>
<name>A0A1D8NCK7_YARLL</name>
<proteinExistence type="predicted"/>
<dbReference type="AlphaFoldDB" id="A0A1D8NCK7"/>
<sequence length="159" mass="17987">MGSIGLTPENIVILYSLFGTVFGRRVNAFRVRGQERLFDLIRSRSSCPTCLTEPFESRVSCQPLKWTFSDSILALVTYWTAGNQSEALSLTCSKIYLAEVGQQMLFWSLILAAVENCIDDMKRLSVDVENFIIICVLFTLRSEYTPLTHCNECTCTLSF</sequence>
<evidence type="ECO:0000313" key="2">
    <source>
        <dbReference type="Proteomes" id="UP000182444"/>
    </source>
</evidence>
<dbReference type="EMBL" id="CP017556">
    <property type="protein sequence ID" value="AOW03364.1"/>
    <property type="molecule type" value="Genomic_DNA"/>
</dbReference>
<organism evidence="1 2">
    <name type="scientific">Yarrowia lipolytica</name>
    <name type="common">Candida lipolytica</name>
    <dbReference type="NCBI Taxonomy" id="4952"/>
    <lineage>
        <taxon>Eukaryota</taxon>
        <taxon>Fungi</taxon>
        <taxon>Dikarya</taxon>
        <taxon>Ascomycota</taxon>
        <taxon>Saccharomycotina</taxon>
        <taxon>Dipodascomycetes</taxon>
        <taxon>Dipodascales</taxon>
        <taxon>Dipodascales incertae sedis</taxon>
        <taxon>Yarrowia</taxon>
    </lineage>
</organism>
<gene>
    <name evidence="1" type="ORF">YALI1_D00123g</name>
</gene>
<dbReference type="RefSeq" id="XP_068138652.1">
    <property type="nucleotide sequence ID" value="XM_068282551.1"/>
</dbReference>
<protein>
    <submittedName>
        <fullName evidence="1">Uncharacterized protein</fullName>
    </submittedName>
</protein>
<dbReference type="Proteomes" id="UP000182444">
    <property type="component" value="Chromosome 1D"/>
</dbReference>
<dbReference type="GeneID" id="94583176"/>
<dbReference type="VEuPathDB" id="FungiDB:YALI1_D00123g"/>